<evidence type="ECO:0000313" key="2">
    <source>
        <dbReference type="EMBL" id="BAY87918.1"/>
    </source>
</evidence>
<dbReference type="EMBL" id="AP018230">
    <property type="protein sequence ID" value="BAY87918.1"/>
    <property type="molecule type" value="Genomic_DNA"/>
</dbReference>
<name>A0A1Z4M3F8_9CYAN</name>
<dbReference type="OrthoDB" id="517508at2"/>
<sequence length="76" mass="8703">MTAIVLMAERQRKTRTYRLDTLVIDAWNELAKKRGISANRLLEITMFDMAKEEGIISPDTERLGETRGGDFSQQKS</sequence>
<accession>A0A1Z4M3F8</accession>
<proteinExistence type="predicted"/>
<evidence type="ECO:0008006" key="4">
    <source>
        <dbReference type="Google" id="ProtNLM"/>
    </source>
</evidence>
<reference evidence="2 3" key="1">
    <citation type="submission" date="2017-06" db="EMBL/GenBank/DDBJ databases">
        <title>Genome sequencing of cyanobaciteial culture collection at National Institute for Environmental Studies (NIES).</title>
        <authorList>
            <person name="Hirose Y."/>
            <person name="Shimura Y."/>
            <person name="Fujisawa T."/>
            <person name="Nakamura Y."/>
            <person name="Kawachi M."/>
        </authorList>
    </citation>
    <scope>NUCLEOTIDE SEQUENCE [LARGE SCALE GENOMIC DNA]</scope>
    <source>
        <strain evidence="2 3">NIES-267</strain>
        <plasmid evidence="3">Plasmid3 dna</plasmid>
    </source>
</reference>
<dbReference type="AlphaFoldDB" id="A0A1Z4M3F8"/>
<geneLocation type="plasmid" evidence="3">
    <name>Plasmid3 dna</name>
</geneLocation>
<evidence type="ECO:0000256" key="1">
    <source>
        <dbReference type="SAM" id="MobiDB-lite"/>
    </source>
</evidence>
<feature type="region of interest" description="Disordered" evidence="1">
    <location>
        <begin position="55"/>
        <end position="76"/>
    </location>
</feature>
<protein>
    <recommendedName>
        <fullName evidence="4">CopG domain protein DNA-binding domain protein</fullName>
    </recommendedName>
</protein>
<keyword evidence="3" id="KW-1185">Reference proteome</keyword>
<organism evidence="2 3">
    <name type="scientific">Calothrix parasitica NIES-267</name>
    <dbReference type="NCBI Taxonomy" id="1973488"/>
    <lineage>
        <taxon>Bacteria</taxon>
        <taxon>Bacillati</taxon>
        <taxon>Cyanobacteriota</taxon>
        <taxon>Cyanophyceae</taxon>
        <taxon>Nostocales</taxon>
        <taxon>Calotrichaceae</taxon>
        <taxon>Calothrix</taxon>
    </lineage>
</organism>
<dbReference type="Proteomes" id="UP000218418">
    <property type="component" value="Plasmid plasmid3"/>
</dbReference>
<keyword evidence="2" id="KW-0614">Plasmid</keyword>
<feature type="compositionally biased region" description="Basic and acidic residues" evidence="1">
    <location>
        <begin position="55"/>
        <end position="68"/>
    </location>
</feature>
<evidence type="ECO:0000313" key="3">
    <source>
        <dbReference type="Proteomes" id="UP000218418"/>
    </source>
</evidence>
<gene>
    <name evidence="2" type="ORF">NIES267_74420</name>
</gene>